<gene>
    <name evidence="1" type="ORF">N801_00605</name>
</gene>
<protein>
    <submittedName>
        <fullName evidence="1">Uncharacterized protein</fullName>
    </submittedName>
</protein>
<accession>A0A0A0JYN6</accession>
<dbReference type="Proteomes" id="UP000030013">
    <property type="component" value="Unassembled WGS sequence"/>
</dbReference>
<evidence type="ECO:0000313" key="2">
    <source>
        <dbReference type="Proteomes" id="UP000030013"/>
    </source>
</evidence>
<dbReference type="RefSeq" id="WP_156996465.1">
    <property type="nucleotide sequence ID" value="NZ_AVPL01000006.1"/>
</dbReference>
<sequence>MISRTQTPSAAHRIADRLRSFRRQGASGWSTTVDMDQTRASHELMVAQQFQQHHRSI</sequence>
<proteinExistence type="predicted"/>
<dbReference type="OrthoDB" id="4843763at2"/>
<comment type="caution">
    <text evidence="1">The sequence shown here is derived from an EMBL/GenBank/DDBJ whole genome shotgun (WGS) entry which is preliminary data.</text>
</comment>
<name>A0A0A0JYN6_9MICO</name>
<evidence type="ECO:0000313" key="1">
    <source>
        <dbReference type="EMBL" id="KGN42303.1"/>
    </source>
</evidence>
<dbReference type="AlphaFoldDB" id="A0A0A0JYN6"/>
<keyword evidence="2" id="KW-1185">Reference proteome</keyword>
<dbReference type="EMBL" id="AVPL01000006">
    <property type="protein sequence ID" value="KGN42303.1"/>
    <property type="molecule type" value="Genomic_DNA"/>
</dbReference>
<reference evidence="1 2" key="1">
    <citation type="submission" date="2013-08" db="EMBL/GenBank/DDBJ databases">
        <title>The genome sequence of Knoellia aerolata.</title>
        <authorList>
            <person name="Zhu W."/>
            <person name="Wang G."/>
        </authorList>
    </citation>
    <scope>NUCLEOTIDE SEQUENCE [LARGE SCALE GENOMIC DNA]</scope>
    <source>
        <strain evidence="1 2">DSM 18566</strain>
    </source>
</reference>
<dbReference type="STRING" id="1385519.N801_00605"/>
<organism evidence="1 2">
    <name type="scientific">Knoellia aerolata DSM 18566</name>
    <dbReference type="NCBI Taxonomy" id="1385519"/>
    <lineage>
        <taxon>Bacteria</taxon>
        <taxon>Bacillati</taxon>
        <taxon>Actinomycetota</taxon>
        <taxon>Actinomycetes</taxon>
        <taxon>Micrococcales</taxon>
        <taxon>Intrasporangiaceae</taxon>
        <taxon>Knoellia</taxon>
    </lineage>
</organism>